<proteinExistence type="predicted"/>
<name>A0ABV6ZU59_9PROT</name>
<keyword evidence="1" id="KW-0812">Transmembrane</keyword>
<keyword evidence="1" id="KW-0472">Membrane</keyword>
<evidence type="ECO:0000313" key="2">
    <source>
        <dbReference type="EMBL" id="MFC2924957.1"/>
    </source>
</evidence>
<feature type="transmembrane region" description="Helical" evidence="1">
    <location>
        <begin position="28"/>
        <end position="53"/>
    </location>
</feature>
<dbReference type="EMBL" id="JBHRSV010000001">
    <property type="protein sequence ID" value="MFC2924957.1"/>
    <property type="molecule type" value="Genomic_DNA"/>
</dbReference>
<organism evidence="2 3">
    <name type="scientific">Hyphobacterium vulgare</name>
    <dbReference type="NCBI Taxonomy" id="1736751"/>
    <lineage>
        <taxon>Bacteria</taxon>
        <taxon>Pseudomonadati</taxon>
        <taxon>Pseudomonadota</taxon>
        <taxon>Alphaproteobacteria</taxon>
        <taxon>Maricaulales</taxon>
        <taxon>Maricaulaceae</taxon>
        <taxon>Hyphobacterium</taxon>
    </lineage>
</organism>
<comment type="caution">
    <text evidence="2">The sequence shown here is derived from an EMBL/GenBank/DDBJ whole genome shotgun (WGS) entry which is preliminary data.</text>
</comment>
<feature type="transmembrane region" description="Helical" evidence="1">
    <location>
        <begin position="5"/>
        <end position="22"/>
    </location>
</feature>
<keyword evidence="1" id="KW-1133">Transmembrane helix</keyword>
<sequence length="95" mass="10730">MFGRLSLIAGVIAFGAAFAWYWTTSEFLYLGIYLFWIFGMAVIGALVNVASWIRRGEAGPTDMSRTDRPILHRMFIITFWIATAVNAVIFWATTT</sequence>
<gene>
    <name evidence="2" type="ORF">ACFOOR_02440</name>
</gene>
<accession>A0ABV6ZU59</accession>
<keyword evidence="3" id="KW-1185">Reference proteome</keyword>
<dbReference type="Proteomes" id="UP001595379">
    <property type="component" value="Unassembled WGS sequence"/>
</dbReference>
<feature type="transmembrane region" description="Helical" evidence="1">
    <location>
        <begin position="74"/>
        <end position="93"/>
    </location>
</feature>
<protein>
    <submittedName>
        <fullName evidence="2">Uncharacterized protein</fullName>
    </submittedName>
</protein>
<reference evidence="3" key="1">
    <citation type="journal article" date="2019" name="Int. J. Syst. Evol. Microbiol.">
        <title>The Global Catalogue of Microorganisms (GCM) 10K type strain sequencing project: providing services to taxonomists for standard genome sequencing and annotation.</title>
        <authorList>
            <consortium name="The Broad Institute Genomics Platform"/>
            <consortium name="The Broad Institute Genome Sequencing Center for Infectious Disease"/>
            <person name="Wu L."/>
            <person name="Ma J."/>
        </authorList>
    </citation>
    <scope>NUCLEOTIDE SEQUENCE [LARGE SCALE GENOMIC DNA]</scope>
    <source>
        <strain evidence="3">KCTC 52487</strain>
    </source>
</reference>
<evidence type="ECO:0000256" key="1">
    <source>
        <dbReference type="SAM" id="Phobius"/>
    </source>
</evidence>
<dbReference type="RefSeq" id="WP_343163841.1">
    <property type="nucleotide sequence ID" value="NZ_JBHRSV010000001.1"/>
</dbReference>
<evidence type="ECO:0000313" key="3">
    <source>
        <dbReference type="Proteomes" id="UP001595379"/>
    </source>
</evidence>